<dbReference type="EC" id="7.1.1.8" evidence="5 20"/>
<evidence type="ECO:0000256" key="3">
    <source>
        <dbReference type="ARBA" id="ARBA00010651"/>
    </source>
</evidence>
<dbReference type="PANTHER" id="PTHR10134">
    <property type="entry name" value="CYTOCHROME B-C1 COMPLEX SUBUNIT RIESKE, MITOCHONDRIAL"/>
    <property type="match status" value="1"/>
</dbReference>
<feature type="domain" description="Rieske" evidence="22">
    <location>
        <begin position="96"/>
        <end position="201"/>
    </location>
</feature>
<sequence>MSASVTIEQHTAGPVQDGSRRDFLTLITTVGAAIGAGAVAWPFINSMDPARDTLAAGVPIDVDLGKIQEGQQIIALWRGSPIFVLRRSKQALARLQDPTLTGRLRDPQSSVHQQPAYAENWHRSVRQEFAVLVGICTHLGCVPTLYSKPDATVPVENWPGGYFCHCHGSKYDLAGRVHAGVPAPYNPPVPRYVFTNDTTVQIGENPPGDDFALNSVVQM</sequence>
<keyword evidence="17 20" id="KW-0472">Membrane</keyword>
<protein>
    <recommendedName>
        <fullName evidence="6 20">Ubiquinol-cytochrome c reductase iron-sulfur subunit</fullName>
        <ecNumber evidence="5 20">7.1.1.8</ecNumber>
    </recommendedName>
</protein>
<dbReference type="InterPro" id="IPR006317">
    <property type="entry name" value="Ubiquinol_cyt_c_Rdtase_Fe-S-su"/>
</dbReference>
<keyword evidence="12" id="KW-1278">Translocase</keyword>
<dbReference type="NCBIfam" id="TIGR01409">
    <property type="entry name" value="TAT_signal_seq"/>
    <property type="match status" value="1"/>
</dbReference>
<keyword evidence="14 20" id="KW-1133">Transmembrane helix</keyword>
<comment type="similarity">
    <text evidence="3">Belongs to the Rieske iron-sulfur protein family.</text>
</comment>
<evidence type="ECO:0000256" key="19">
    <source>
        <dbReference type="ARBA" id="ARBA00029351"/>
    </source>
</evidence>
<gene>
    <name evidence="23" type="ORF">CCS01_15240</name>
</gene>
<dbReference type="InterPro" id="IPR017941">
    <property type="entry name" value="Rieske_2Fe-2S"/>
</dbReference>
<organism evidence="23 24">
    <name type="scientific">Rhodopila globiformis</name>
    <name type="common">Rhodopseudomonas globiformis</name>
    <dbReference type="NCBI Taxonomy" id="1071"/>
    <lineage>
        <taxon>Bacteria</taxon>
        <taxon>Pseudomonadati</taxon>
        <taxon>Pseudomonadota</taxon>
        <taxon>Alphaproteobacteria</taxon>
        <taxon>Acetobacterales</taxon>
        <taxon>Acetobacteraceae</taxon>
        <taxon>Rhodopila</taxon>
    </lineage>
</organism>
<evidence type="ECO:0000256" key="15">
    <source>
        <dbReference type="ARBA" id="ARBA00023004"/>
    </source>
</evidence>
<dbReference type="EMBL" id="NHRY01000157">
    <property type="protein sequence ID" value="PPQ32973.1"/>
    <property type="molecule type" value="Genomic_DNA"/>
</dbReference>
<accession>A0A2S6NEE0</accession>
<dbReference type="Pfam" id="PF00355">
    <property type="entry name" value="Rieske"/>
    <property type="match status" value="1"/>
</dbReference>
<dbReference type="OrthoDB" id="9767869at2"/>
<dbReference type="Pfam" id="PF10399">
    <property type="entry name" value="UCR_Fe-S_N"/>
    <property type="match status" value="1"/>
</dbReference>
<evidence type="ECO:0000256" key="6">
    <source>
        <dbReference type="ARBA" id="ARBA00019816"/>
    </source>
</evidence>
<evidence type="ECO:0000256" key="9">
    <source>
        <dbReference type="ARBA" id="ARBA00022692"/>
    </source>
</evidence>
<evidence type="ECO:0000256" key="11">
    <source>
        <dbReference type="ARBA" id="ARBA00022723"/>
    </source>
</evidence>
<evidence type="ECO:0000256" key="21">
    <source>
        <dbReference type="RuleBase" id="RU004497"/>
    </source>
</evidence>
<name>A0A2S6NEE0_RHOGL</name>
<evidence type="ECO:0000259" key="22">
    <source>
        <dbReference type="PROSITE" id="PS51296"/>
    </source>
</evidence>
<dbReference type="CDD" id="cd03470">
    <property type="entry name" value="Rieske_cytochrome_bc1"/>
    <property type="match status" value="1"/>
</dbReference>
<evidence type="ECO:0000256" key="20">
    <source>
        <dbReference type="RuleBase" id="RU004494"/>
    </source>
</evidence>
<dbReference type="InterPro" id="IPR036922">
    <property type="entry name" value="Rieske_2Fe-2S_sf"/>
</dbReference>
<proteinExistence type="inferred from homology"/>
<keyword evidence="10" id="KW-0001">2Fe-2S</keyword>
<keyword evidence="7 20" id="KW-0813">Transport</keyword>
<dbReference type="SUPFAM" id="SSF50022">
    <property type="entry name" value="ISP domain"/>
    <property type="match status" value="1"/>
</dbReference>
<feature type="transmembrane region" description="Helical" evidence="20">
    <location>
        <begin position="23"/>
        <end position="44"/>
    </location>
</feature>
<keyword evidence="8" id="KW-1003">Cell membrane</keyword>
<evidence type="ECO:0000256" key="8">
    <source>
        <dbReference type="ARBA" id="ARBA00022475"/>
    </source>
</evidence>
<comment type="catalytic activity">
    <reaction evidence="19 20">
        <text>a quinol + 2 Fe(III)-[cytochrome c](out) = a quinone + 2 Fe(II)-[cytochrome c](out) + 2 H(+)(out)</text>
        <dbReference type="Rhea" id="RHEA:11484"/>
        <dbReference type="Rhea" id="RHEA-COMP:10350"/>
        <dbReference type="Rhea" id="RHEA-COMP:14399"/>
        <dbReference type="ChEBI" id="CHEBI:15378"/>
        <dbReference type="ChEBI" id="CHEBI:24646"/>
        <dbReference type="ChEBI" id="CHEBI:29033"/>
        <dbReference type="ChEBI" id="CHEBI:29034"/>
        <dbReference type="ChEBI" id="CHEBI:132124"/>
        <dbReference type="EC" id="7.1.1.8"/>
    </reaction>
</comment>
<keyword evidence="13 20" id="KW-0249">Electron transport</keyword>
<comment type="cofactor">
    <cofactor evidence="20">
        <name>[2Fe-2S] cluster</name>
        <dbReference type="ChEBI" id="CHEBI:190135"/>
    </cofactor>
    <text evidence="20">Binds 1 [2Fe-2S] cluster per subunit.</text>
</comment>
<dbReference type="GO" id="GO:0008121">
    <property type="term" value="F:quinol-cytochrome-c reductase activity"/>
    <property type="evidence" value="ECO:0007669"/>
    <property type="project" value="UniProtKB-EC"/>
</dbReference>
<comment type="caution">
    <text evidence="23">The sequence shown here is derived from an EMBL/GenBank/DDBJ whole genome shotgun (WGS) entry which is preliminary data.</text>
</comment>
<evidence type="ECO:0000256" key="16">
    <source>
        <dbReference type="ARBA" id="ARBA00023014"/>
    </source>
</evidence>
<comment type="miscellaneous">
    <text evidence="20">The Rieske protein is a high potential 2Fe-2S protein.</text>
</comment>
<evidence type="ECO:0000256" key="5">
    <source>
        <dbReference type="ARBA" id="ARBA00012951"/>
    </source>
</evidence>
<dbReference type="InterPro" id="IPR019470">
    <property type="entry name" value="Ubiq_cytC_Rdtase_Fe-S_su_TAT"/>
</dbReference>
<evidence type="ECO:0000256" key="4">
    <source>
        <dbReference type="ARBA" id="ARBA00011649"/>
    </source>
</evidence>
<dbReference type="InterPro" id="IPR006311">
    <property type="entry name" value="TAT_signal"/>
</dbReference>
<dbReference type="Gene3D" id="2.102.10.10">
    <property type="entry name" value="Rieske [2Fe-2S] iron-sulphur domain"/>
    <property type="match status" value="1"/>
</dbReference>
<dbReference type="PRINTS" id="PR00162">
    <property type="entry name" value="RIESKE"/>
</dbReference>
<dbReference type="GO" id="GO:0051537">
    <property type="term" value="F:2 iron, 2 sulfur cluster binding"/>
    <property type="evidence" value="ECO:0007669"/>
    <property type="project" value="UniProtKB-KW"/>
</dbReference>
<comment type="subunit">
    <text evidence="4 21">The main subunits of complex b-c1 are: cytochrome b, cytochrome c1 and the Rieske protein.</text>
</comment>
<evidence type="ECO:0000256" key="14">
    <source>
        <dbReference type="ARBA" id="ARBA00022989"/>
    </source>
</evidence>
<evidence type="ECO:0000256" key="12">
    <source>
        <dbReference type="ARBA" id="ARBA00022967"/>
    </source>
</evidence>
<evidence type="ECO:0000256" key="18">
    <source>
        <dbReference type="ARBA" id="ARBA00023157"/>
    </source>
</evidence>
<evidence type="ECO:0000256" key="2">
    <source>
        <dbReference type="ARBA" id="ARBA00004162"/>
    </source>
</evidence>
<keyword evidence="9 20" id="KW-0812">Transmembrane</keyword>
<evidence type="ECO:0000256" key="1">
    <source>
        <dbReference type="ARBA" id="ARBA00002444"/>
    </source>
</evidence>
<dbReference type="AlphaFoldDB" id="A0A2S6NEE0"/>
<dbReference type="InterPro" id="IPR014349">
    <property type="entry name" value="Rieske_Fe-S_prot"/>
</dbReference>
<comment type="subcellular location">
    <subcellularLocation>
        <location evidence="2">Cell membrane</location>
        <topology evidence="2">Single-pass membrane protein</topology>
    </subcellularLocation>
</comment>
<dbReference type="PROSITE" id="PS51318">
    <property type="entry name" value="TAT"/>
    <property type="match status" value="1"/>
</dbReference>
<evidence type="ECO:0000256" key="13">
    <source>
        <dbReference type="ARBA" id="ARBA00022982"/>
    </source>
</evidence>
<keyword evidence="16" id="KW-0411">Iron-sulfur</keyword>
<keyword evidence="15" id="KW-0408">Iron</keyword>
<keyword evidence="24" id="KW-1185">Reference proteome</keyword>
<keyword evidence="18" id="KW-1015">Disulfide bond</keyword>
<dbReference type="InterPro" id="IPR019546">
    <property type="entry name" value="TAT_signal_bac_arc"/>
</dbReference>
<evidence type="ECO:0000256" key="10">
    <source>
        <dbReference type="ARBA" id="ARBA00022714"/>
    </source>
</evidence>
<dbReference type="GO" id="GO:0005886">
    <property type="term" value="C:plasma membrane"/>
    <property type="evidence" value="ECO:0007669"/>
    <property type="project" value="UniProtKB-SubCell"/>
</dbReference>
<dbReference type="PROSITE" id="PS51296">
    <property type="entry name" value="RIESKE"/>
    <property type="match status" value="1"/>
</dbReference>
<evidence type="ECO:0000313" key="23">
    <source>
        <dbReference type="EMBL" id="PPQ32973.1"/>
    </source>
</evidence>
<comment type="function">
    <text evidence="1">Component of the ubiquinol-cytochrome c reductase complex (complex III or cytochrome b-c1 complex), which is a respiratory chain that generates an electrochemical potential coupled to ATP synthesis.</text>
</comment>
<evidence type="ECO:0000256" key="17">
    <source>
        <dbReference type="ARBA" id="ARBA00023136"/>
    </source>
</evidence>
<keyword evidence="11" id="KW-0479">Metal-binding</keyword>
<dbReference type="RefSeq" id="WP_104519697.1">
    <property type="nucleotide sequence ID" value="NZ_NHRY01000157.1"/>
</dbReference>
<evidence type="ECO:0000256" key="7">
    <source>
        <dbReference type="ARBA" id="ARBA00022448"/>
    </source>
</evidence>
<dbReference type="GO" id="GO:0046872">
    <property type="term" value="F:metal ion binding"/>
    <property type="evidence" value="ECO:0007669"/>
    <property type="project" value="UniProtKB-KW"/>
</dbReference>
<dbReference type="Proteomes" id="UP000239724">
    <property type="component" value="Unassembled WGS sequence"/>
</dbReference>
<dbReference type="NCBIfam" id="TIGR01416">
    <property type="entry name" value="Rieske_proteo"/>
    <property type="match status" value="1"/>
</dbReference>
<dbReference type="InterPro" id="IPR005805">
    <property type="entry name" value="Rieske_Fe-S_prot_C"/>
</dbReference>
<reference evidence="23 24" key="1">
    <citation type="journal article" date="2018" name="Arch. Microbiol.">
        <title>New insights into the metabolic potential of the phototrophic purple bacterium Rhodopila globiformis DSM 161(T) from its draft genome sequence and evidence for a vanadium-dependent nitrogenase.</title>
        <authorList>
            <person name="Imhoff J.F."/>
            <person name="Rahn T."/>
            <person name="Kunzel S."/>
            <person name="Neulinger S.C."/>
        </authorList>
    </citation>
    <scope>NUCLEOTIDE SEQUENCE [LARGE SCALE GENOMIC DNA]</scope>
    <source>
        <strain evidence="23 24">DSM 161</strain>
    </source>
</reference>
<dbReference type="Gene3D" id="1.20.5.510">
    <property type="entry name" value="Single helix bin"/>
    <property type="match status" value="1"/>
</dbReference>
<evidence type="ECO:0000313" key="24">
    <source>
        <dbReference type="Proteomes" id="UP000239724"/>
    </source>
</evidence>